<evidence type="ECO:0000256" key="3">
    <source>
        <dbReference type="ARBA" id="ARBA00022980"/>
    </source>
</evidence>
<organism evidence="6 7">
    <name type="scientific">Candidatus Lokiarchaeum ossiferum</name>
    <dbReference type="NCBI Taxonomy" id="2951803"/>
    <lineage>
        <taxon>Archaea</taxon>
        <taxon>Promethearchaeati</taxon>
        <taxon>Promethearchaeota</taxon>
        <taxon>Promethearchaeia</taxon>
        <taxon>Promethearchaeales</taxon>
        <taxon>Promethearchaeaceae</taxon>
        <taxon>Candidatus Lokiarchaeum</taxon>
    </lineage>
</organism>
<protein>
    <recommendedName>
        <fullName evidence="5">Small ribosomal subunit protein eS27</fullName>
    </recommendedName>
</protein>
<dbReference type="GO" id="GO:0005840">
    <property type="term" value="C:ribosome"/>
    <property type="evidence" value="ECO:0007669"/>
    <property type="project" value="UniProtKB-KW"/>
</dbReference>
<evidence type="ECO:0000313" key="6">
    <source>
        <dbReference type="EMBL" id="UYP45280.1"/>
    </source>
</evidence>
<dbReference type="NCBIfam" id="NF001629">
    <property type="entry name" value="PRK00415.1"/>
    <property type="match status" value="1"/>
</dbReference>
<feature type="binding site" evidence="5">
    <location>
        <position position="44"/>
    </location>
    <ligand>
        <name>Zn(2+)</name>
        <dbReference type="ChEBI" id="CHEBI:29105"/>
    </ligand>
</feature>
<dbReference type="InterPro" id="IPR011332">
    <property type="entry name" value="Ribosomal_zn-bd"/>
</dbReference>
<keyword evidence="7" id="KW-1185">Reference proteome</keyword>
<dbReference type="SUPFAM" id="SSF57829">
    <property type="entry name" value="Zn-binding ribosomal proteins"/>
    <property type="match status" value="1"/>
</dbReference>
<evidence type="ECO:0000256" key="2">
    <source>
        <dbReference type="ARBA" id="ARBA00022833"/>
    </source>
</evidence>
<dbReference type="Pfam" id="PF01667">
    <property type="entry name" value="Ribosomal_S27e"/>
    <property type="match status" value="1"/>
</dbReference>
<keyword evidence="3 5" id="KW-0689">Ribosomal protein</keyword>
<keyword evidence="2 5" id="KW-0862">Zinc</keyword>
<reference evidence="6" key="1">
    <citation type="submission" date="2022-09" db="EMBL/GenBank/DDBJ databases">
        <title>Actin cytoskeleton and complex cell architecture in an #Asgard archaeon.</title>
        <authorList>
            <person name="Ponce Toledo R.I."/>
            <person name="Schleper C."/>
            <person name="Rodrigues Oliveira T."/>
            <person name="Wollweber F."/>
            <person name="Xu J."/>
            <person name="Rittmann S."/>
            <person name="Klingl A."/>
            <person name="Pilhofer M."/>
        </authorList>
    </citation>
    <scope>NUCLEOTIDE SEQUENCE</scope>
    <source>
        <strain evidence="6">B-35</strain>
    </source>
</reference>
<evidence type="ECO:0000256" key="1">
    <source>
        <dbReference type="ARBA" id="ARBA00010919"/>
    </source>
</evidence>
<keyword evidence="5" id="KW-0479">Metal-binding</keyword>
<name>A0ABY6HP28_9ARCH</name>
<dbReference type="Gene3D" id="2.20.25.100">
    <property type="entry name" value="Zn-binding ribosomal proteins"/>
    <property type="match status" value="1"/>
</dbReference>
<feature type="zinc finger region" description="C4-type" evidence="5">
    <location>
        <begin position="22"/>
        <end position="44"/>
    </location>
</feature>
<dbReference type="InterPro" id="IPR000592">
    <property type="entry name" value="Ribosomal_eS27"/>
</dbReference>
<dbReference type="Proteomes" id="UP001208689">
    <property type="component" value="Chromosome"/>
</dbReference>
<accession>A0ABY6HP28</accession>
<feature type="binding site" evidence="5">
    <location>
        <position position="41"/>
    </location>
    <ligand>
        <name>Zn(2+)</name>
        <dbReference type="ChEBI" id="CHEBI:29105"/>
    </ligand>
</feature>
<evidence type="ECO:0000256" key="4">
    <source>
        <dbReference type="ARBA" id="ARBA00023274"/>
    </source>
</evidence>
<dbReference type="HAMAP" id="MF_00371">
    <property type="entry name" value="Ribosomal_eS27"/>
    <property type="match status" value="1"/>
</dbReference>
<evidence type="ECO:0000313" key="7">
    <source>
        <dbReference type="Proteomes" id="UP001208689"/>
    </source>
</evidence>
<comment type="similarity">
    <text evidence="1 5">Belongs to the eukaryotic ribosomal protein eS27 family.</text>
</comment>
<feature type="binding site" evidence="5">
    <location>
        <position position="25"/>
    </location>
    <ligand>
        <name>Zn(2+)</name>
        <dbReference type="ChEBI" id="CHEBI:29105"/>
    </ligand>
</feature>
<comment type="cofactor">
    <cofactor evidence="5">
        <name>Zn(2+)</name>
        <dbReference type="ChEBI" id="CHEBI:29105"/>
    </cofactor>
    <text evidence="5">Binds 1 zinc ion per subunit.</text>
</comment>
<dbReference type="InterPro" id="IPR023407">
    <property type="entry name" value="Ribosomal_eS27_Zn-bd_dom_sf"/>
</dbReference>
<keyword evidence="4 5" id="KW-0687">Ribonucleoprotein</keyword>
<comment type="subunit">
    <text evidence="5">Part of the 30S ribosomal subunit.</text>
</comment>
<proteinExistence type="inferred from homology"/>
<sequence>MANKTQKELVPKPKSRFLRIKCLNCGAEQIVFGCATIEVKCFVCEKQLVQSTGGKARILTKISEVLS</sequence>
<evidence type="ECO:0000256" key="5">
    <source>
        <dbReference type="HAMAP-Rule" id="MF_00371"/>
    </source>
</evidence>
<keyword evidence="5" id="KW-0863">Zinc-finger</keyword>
<feature type="binding site" evidence="5">
    <location>
        <position position="22"/>
    </location>
    <ligand>
        <name>Zn(2+)</name>
        <dbReference type="ChEBI" id="CHEBI:29105"/>
    </ligand>
</feature>
<dbReference type="EMBL" id="CP104013">
    <property type="protein sequence ID" value="UYP45280.1"/>
    <property type="molecule type" value="Genomic_DNA"/>
</dbReference>
<gene>
    <name evidence="5" type="primary">rps27e</name>
    <name evidence="6" type="ORF">NEF87_001565</name>
</gene>